<dbReference type="EC" id="1.-.-.-" evidence="3"/>
<evidence type="ECO:0000313" key="3">
    <source>
        <dbReference type="EMBL" id="MEV8467449.1"/>
    </source>
</evidence>
<dbReference type="Gene3D" id="3.40.50.720">
    <property type="entry name" value="NAD(P)-binding Rossmann-like Domain"/>
    <property type="match status" value="1"/>
</dbReference>
<sequence>MRTSSDQFGSYPSLVDRGVLVTGGGSGIGASMVTRLAEIGAQVGFVDIDADSSAALVEAIKAQGRRHEPVFRKVDITDLAALNAAIAGISDKIGPIRGLINNAANDTRHRIEEVTPEAWRAALSVNLDHQFFAAKAVAAEMRAAGGGAIVNMGSMSWRVGLDTLSAYVTAKAGIEGLTNGLARELGPDRIRVNCITPGFIRTERQVKLWLTPELEKEIFAGQCLNELIEPEYVANLAAFLLSDDARMCTSGVFPVNAGWI</sequence>
<dbReference type="InterPro" id="IPR036291">
    <property type="entry name" value="NAD(P)-bd_dom_sf"/>
</dbReference>
<comment type="similarity">
    <text evidence="1">Belongs to the short-chain dehydrogenases/reductases (SDR) family.</text>
</comment>
<name>A0ABV3L790_9RHOB</name>
<dbReference type="InterPro" id="IPR020904">
    <property type="entry name" value="Sc_DH/Rdtase_CS"/>
</dbReference>
<comment type="caution">
    <text evidence="3">The sequence shown here is derived from an EMBL/GenBank/DDBJ whole genome shotgun (WGS) entry which is preliminary data.</text>
</comment>
<dbReference type="PROSITE" id="PS00061">
    <property type="entry name" value="ADH_SHORT"/>
    <property type="match status" value="1"/>
</dbReference>
<dbReference type="EMBL" id="JBFBVU010000013">
    <property type="protein sequence ID" value="MEV8467449.1"/>
    <property type="molecule type" value="Genomic_DNA"/>
</dbReference>
<evidence type="ECO:0000313" key="4">
    <source>
        <dbReference type="Proteomes" id="UP001553161"/>
    </source>
</evidence>
<gene>
    <name evidence="3" type="ORF">AB0T83_11730</name>
</gene>
<keyword evidence="4" id="KW-1185">Reference proteome</keyword>
<dbReference type="Proteomes" id="UP001553161">
    <property type="component" value="Unassembled WGS sequence"/>
</dbReference>
<accession>A0ABV3L790</accession>
<dbReference type="PANTHER" id="PTHR43639">
    <property type="entry name" value="OXIDOREDUCTASE, SHORT-CHAIN DEHYDROGENASE/REDUCTASE FAMILY (AFU_ORTHOLOGUE AFUA_5G02870)"/>
    <property type="match status" value="1"/>
</dbReference>
<dbReference type="PRINTS" id="PR00080">
    <property type="entry name" value="SDRFAMILY"/>
</dbReference>
<dbReference type="InterPro" id="IPR002347">
    <property type="entry name" value="SDR_fam"/>
</dbReference>
<dbReference type="RefSeq" id="WP_366193248.1">
    <property type="nucleotide sequence ID" value="NZ_JBFBVU010000013.1"/>
</dbReference>
<dbReference type="CDD" id="cd05233">
    <property type="entry name" value="SDR_c"/>
    <property type="match status" value="1"/>
</dbReference>
<dbReference type="GO" id="GO:0016491">
    <property type="term" value="F:oxidoreductase activity"/>
    <property type="evidence" value="ECO:0007669"/>
    <property type="project" value="UniProtKB-KW"/>
</dbReference>
<dbReference type="SUPFAM" id="SSF51735">
    <property type="entry name" value="NAD(P)-binding Rossmann-fold domains"/>
    <property type="match status" value="1"/>
</dbReference>
<dbReference type="PANTHER" id="PTHR43639:SF1">
    <property type="entry name" value="SHORT-CHAIN DEHYDROGENASE_REDUCTASE FAMILY PROTEIN"/>
    <property type="match status" value="1"/>
</dbReference>
<protein>
    <submittedName>
        <fullName evidence="3">SDR family oxidoreductase</fullName>
        <ecNumber evidence="3">1.-.-.-</ecNumber>
    </submittedName>
</protein>
<evidence type="ECO:0000256" key="1">
    <source>
        <dbReference type="ARBA" id="ARBA00006484"/>
    </source>
</evidence>
<reference evidence="3 4" key="1">
    <citation type="submission" date="2024-07" db="EMBL/GenBank/DDBJ databases">
        <authorList>
            <person name="Kang M."/>
        </authorList>
    </citation>
    <scope>NUCLEOTIDE SEQUENCE [LARGE SCALE GENOMIC DNA]</scope>
    <source>
        <strain evidence="3 4">DFM31</strain>
    </source>
</reference>
<evidence type="ECO:0000256" key="2">
    <source>
        <dbReference type="ARBA" id="ARBA00023002"/>
    </source>
</evidence>
<proteinExistence type="inferred from homology"/>
<dbReference type="Pfam" id="PF13561">
    <property type="entry name" value="adh_short_C2"/>
    <property type="match status" value="1"/>
</dbReference>
<keyword evidence="2 3" id="KW-0560">Oxidoreductase</keyword>
<dbReference type="PRINTS" id="PR00081">
    <property type="entry name" value="GDHRDH"/>
</dbReference>
<organism evidence="3 4">
    <name type="scientific">Meridianimarinicoccus marinus</name>
    <dbReference type="NCBI Taxonomy" id="3231483"/>
    <lineage>
        <taxon>Bacteria</taxon>
        <taxon>Pseudomonadati</taxon>
        <taxon>Pseudomonadota</taxon>
        <taxon>Alphaproteobacteria</taxon>
        <taxon>Rhodobacterales</taxon>
        <taxon>Paracoccaceae</taxon>
        <taxon>Meridianimarinicoccus</taxon>
    </lineage>
</organism>